<evidence type="ECO:0000256" key="1">
    <source>
        <dbReference type="ARBA" id="ARBA00022475"/>
    </source>
</evidence>
<accession>A0AA90P1Z7</accession>
<dbReference type="PANTHER" id="PTHR38766">
    <property type="entry name" value="FLAGELLAR PROTEIN FLIO"/>
    <property type="match status" value="1"/>
</dbReference>
<organism evidence="8 9">
    <name type="scientific">Candidatus Endonucleibacter bathymodioli</name>
    <dbReference type="NCBI Taxonomy" id="539814"/>
    <lineage>
        <taxon>Bacteria</taxon>
        <taxon>Pseudomonadati</taxon>
        <taxon>Pseudomonadota</taxon>
        <taxon>Gammaproteobacteria</taxon>
        <taxon>Oceanospirillales</taxon>
        <taxon>Endozoicomonadaceae</taxon>
        <taxon>Candidatus Endonucleibacter</taxon>
    </lineage>
</organism>
<evidence type="ECO:0000256" key="6">
    <source>
        <dbReference type="ARBA" id="ARBA00037937"/>
    </source>
</evidence>
<dbReference type="NCBIfam" id="TIGR03500">
    <property type="entry name" value="FliO_TIGR"/>
    <property type="match status" value="1"/>
</dbReference>
<dbReference type="GO" id="GO:0009425">
    <property type="term" value="C:bacterial-type flagellum basal body"/>
    <property type="evidence" value="ECO:0007669"/>
    <property type="project" value="UniProtKB-SubCell"/>
</dbReference>
<keyword evidence="8" id="KW-0969">Cilium</keyword>
<sequence length="131" mass="14346">MKACTLLVILALPVYAEDAKTISEMSIWQMLAPLIMVIALIFFLAWGVKKIRPSLALSGKGITILSSASVSGQARLCLVRVGSKDILVGVTNQQVTHIETFNEPVIDKQSEPVTPELSKMFRQFLRSGNES</sequence>
<dbReference type="AlphaFoldDB" id="A0AA90P1Z7"/>
<evidence type="ECO:0000256" key="5">
    <source>
        <dbReference type="ARBA" id="ARBA00023143"/>
    </source>
</evidence>
<dbReference type="Pfam" id="PF04347">
    <property type="entry name" value="FliO"/>
    <property type="match status" value="1"/>
</dbReference>
<comment type="subcellular location">
    <subcellularLocation>
        <location evidence="7">Cell membrane</location>
    </subcellularLocation>
    <subcellularLocation>
        <location evidence="7">Bacterial flagellum basal body</location>
    </subcellularLocation>
</comment>
<evidence type="ECO:0000256" key="3">
    <source>
        <dbReference type="ARBA" id="ARBA00022989"/>
    </source>
</evidence>
<keyword evidence="3 7" id="KW-1133">Transmembrane helix</keyword>
<protein>
    <recommendedName>
        <fullName evidence="7">Flagellar protein</fullName>
    </recommendedName>
</protein>
<gene>
    <name evidence="8" type="primary">fliO</name>
    <name evidence="8" type="ORF">QS748_10590</name>
</gene>
<dbReference type="GO" id="GO:0005886">
    <property type="term" value="C:plasma membrane"/>
    <property type="evidence" value="ECO:0007669"/>
    <property type="project" value="UniProtKB-SubCell"/>
</dbReference>
<evidence type="ECO:0000256" key="7">
    <source>
        <dbReference type="RuleBase" id="RU362064"/>
    </source>
</evidence>
<keyword evidence="8" id="KW-0966">Cell projection</keyword>
<proteinExistence type="inferred from homology"/>
<keyword evidence="4 7" id="KW-0472">Membrane</keyword>
<dbReference type="PANTHER" id="PTHR38766:SF1">
    <property type="entry name" value="FLAGELLAR PROTEIN FLIO"/>
    <property type="match status" value="1"/>
</dbReference>
<comment type="similarity">
    <text evidence="6 7">Belongs to the FliO/MopB family.</text>
</comment>
<dbReference type="InterPro" id="IPR052205">
    <property type="entry name" value="FliO/MopB"/>
</dbReference>
<evidence type="ECO:0000256" key="4">
    <source>
        <dbReference type="ARBA" id="ARBA00023136"/>
    </source>
</evidence>
<feature type="transmembrane region" description="Helical" evidence="7">
    <location>
        <begin position="26"/>
        <end position="48"/>
    </location>
</feature>
<dbReference type="Proteomes" id="UP001178148">
    <property type="component" value="Unassembled WGS sequence"/>
</dbReference>
<evidence type="ECO:0000313" key="8">
    <source>
        <dbReference type="EMBL" id="MDP0589601.1"/>
    </source>
</evidence>
<keyword evidence="5 7" id="KW-0975">Bacterial flagellum</keyword>
<keyword evidence="8" id="KW-0282">Flagellum</keyword>
<evidence type="ECO:0000313" key="9">
    <source>
        <dbReference type="Proteomes" id="UP001178148"/>
    </source>
</evidence>
<evidence type="ECO:0000256" key="2">
    <source>
        <dbReference type="ARBA" id="ARBA00022692"/>
    </source>
</evidence>
<keyword evidence="9" id="KW-1185">Reference proteome</keyword>
<dbReference type="InterPro" id="IPR022781">
    <property type="entry name" value="Flagellar_biosynth_FliO"/>
</dbReference>
<comment type="caution">
    <text evidence="8">The sequence shown here is derived from an EMBL/GenBank/DDBJ whole genome shotgun (WGS) entry which is preliminary data.</text>
</comment>
<keyword evidence="1 7" id="KW-1003">Cell membrane</keyword>
<name>A0AA90P1Z7_9GAMM</name>
<dbReference type="GO" id="GO:0044781">
    <property type="term" value="P:bacterial-type flagellum organization"/>
    <property type="evidence" value="ECO:0007669"/>
    <property type="project" value="UniProtKB-UniRule"/>
</dbReference>
<reference evidence="8 9" key="1">
    <citation type="journal article" date="2023" name="bioRxiv">
        <title>An intranuclear bacterial parasite of deep-sea mussels expresses apoptosis inhibitors acquired from its host.</title>
        <authorList>
            <person name="Gonzalez Porras M.A."/>
            <person name="Assie A."/>
            <person name="Tietjen M."/>
            <person name="Violette M."/>
            <person name="Kleiner M."/>
            <person name="Gruber-Vodicka H."/>
            <person name="Dubilier N."/>
            <person name="Leisch N."/>
        </authorList>
    </citation>
    <scope>NUCLEOTIDE SEQUENCE [LARGE SCALE GENOMIC DNA]</scope>
    <source>
        <strain evidence="8">IAP13</strain>
    </source>
</reference>
<dbReference type="EMBL" id="JASXSV010000017">
    <property type="protein sequence ID" value="MDP0589601.1"/>
    <property type="molecule type" value="Genomic_DNA"/>
</dbReference>
<keyword evidence="2 7" id="KW-0812">Transmembrane</keyword>